<proteinExistence type="predicted"/>
<gene>
    <name evidence="2" type="ORF">T310_3679</name>
</gene>
<name>A0A0F4YVH4_RASE3</name>
<dbReference type="EMBL" id="LASV01000145">
    <property type="protein sequence ID" value="KKA22287.1"/>
    <property type="molecule type" value="Genomic_DNA"/>
</dbReference>
<feature type="compositionally biased region" description="Low complexity" evidence="1">
    <location>
        <begin position="129"/>
        <end position="138"/>
    </location>
</feature>
<evidence type="ECO:0000256" key="1">
    <source>
        <dbReference type="SAM" id="MobiDB-lite"/>
    </source>
</evidence>
<feature type="compositionally biased region" description="Polar residues" evidence="1">
    <location>
        <begin position="173"/>
        <end position="183"/>
    </location>
</feature>
<feature type="region of interest" description="Disordered" evidence="1">
    <location>
        <begin position="330"/>
        <end position="365"/>
    </location>
</feature>
<dbReference type="OrthoDB" id="5377213at2759"/>
<keyword evidence="3" id="KW-1185">Reference proteome</keyword>
<evidence type="ECO:0000313" key="3">
    <source>
        <dbReference type="Proteomes" id="UP000053958"/>
    </source>
</evidence>
<protein>
    <submittedName>
        <fullName evidence="2">Uncharacterized protein</fullName>
    </submittedName>
</protein>
<feature type="compositionally biased region" description="Polar residues" evidence="1">
    <location>
        <begin position="197"/>
        <end position="206"/>
    </location>
</feature>
<feature type="region of interest" description="Disordered" evidence="1">
    <location>
        <begin position="73"/>
        <end position="92"/>
    </location>
</feature>
<dbReference type="RefSeq" id="XP_013328899.1">
    <property type="nucleotide sequence ID" value="XM_013473445.1"/>
</dbReference>
<dbReference type="Proteomes" id="UP000053958">
    <property type="component" value="Unassembled WGS sequence"/>
</dbReference>
<accession>A0A0F4YVH4</accession>
<organism evidence="2 3">
    <name type="scientific">Rasamsonia emersonii (strain ATCC 16479 / CBS 393.64 / IMI 116815)</name>
    <dbReference type="NCBI Taxonomy" id="1408163"/>
    <lineage>
        <taxon>Eukaryota</taxon>
        <taxon>Fungi</taxon>
        <taxon>Dikarya</taxon>
        <taxon>Ascomycota</taxon>
        <taxon>Pezizomycotina</taxon>
        <taxon>Eurotiomycetes</taxon>
        <taxon>Eurotiomycetidae</taxon>
        <taxon>Eurotiales</taxon>
        <taxon>Trichocomaceae</taxon>
        <taxon>Rasamsonia</taxon>
    </lineage>
</organism>
<feature type="region of interest" description="Disordered" evidence="1">
    <location>
        <begin position="129"/>
        <end position="227"/>
    </location>
</feature>
<reference evidence="2 3" key="1">
    <citation type="submission" date="2015-04" db="EMBL/GenBank/DDBJ databases">
        <authorList>
            <person name="Heijne W.H."/>
            <person name="Fedorova N.D."/>
            <person name="Nierman W.C."/>
            <person name="Vollebregt A.W."/>
            <person name="Zhao Z."/>
            <person name="Wu L."/>
            <person name="Kumar M."/>
            <person name="Stam H."/>
            <person name="van den Berg M.A."/>
            <person name="Pel H.J."/>
        </authorList>
    </citation>
    <scope>NUCLEOTIDE SEQUENCE [LARGE SCALE GENOMIC DNA]</scope>
    <source>
        <strain evidence="2 3">CBS 393.64</strain>
    </source>
</reference>
<feature type="compositionally biased region" description="Polar residues" evidence="1">
    <location>
        <begin position="354"/>
        <end position="365"/>
    </location>
</feature>
<evidence type="ECO:0000313" key="2">
    <source>
        <dbReference type="EMBL" id="KKA22287.1"/>
    </source>
</evidence>
<feature type="region of interest" description="Disordered" evidence="1">
    <location>
        <begin position="285"/>
        <end position="304"/>
    </location>
</feature>
<dbReference type="GeneID" id="25316028"/>
<feature type="compositionally biased region" description="Polar residues" evidence="1">
    <location>
        <begin position="83"/>
        <end position="92"/>
    </location>
</feature>
<comment type="caution">
    <text evidence="2">The sequence shown here is derived from an EMBL/GenBank/DDBJ whole genome shotgun (WGS) entry which is preliminary data.</text>
</comment>
<sequence length="393" mass="43591">MPTSAASASEGMVKDFMASDVPSPDLSLAGYSSVHGSYYESISSASETASPDTFFRPLQKIRLHKAKVNIKPLLKGRSRDDPSSTSIDLSRSSMEHEGLGIYTNLERDTRYIGNRANVSGHYRSISESSSYSATVHSSTNRPGSQYVHPRRQTPRPPTLRLSQSDDSSAEVGSFSNKNRQLSDMESPARPSLDMEFQFSTDNSATASRYPEQKLRKRTNCSPSHAKPRLKTQATLLLPSRTLDRSKTCTSVDPLSHAATVQAARQAFEEKEAAKALKFEMQRMKAQNRELRRSKKGKGQENGLAGDNYLIQPVLERGNSCGIVDSSDAFGAGSSPGDCSARNRQISKERPQPNRPSTAQSHRPNLSSSKRNWMLFLTWLRTRVFKLRRRLCGP</sequence>
<dbReference type="AlphaFoldDB" id="A0A0F4YVH4"/>